<evidence type="ECO:0000256" key="2">
    <source>
        <dbReference type="ARBA" id="ARBA00022771"/>
    </source>
</evidence>
<evidence type="ECO:0000259" key="7">
    <source>
        <dbReference type="PROSITE" id="PS50089"/>
    </source>
</evidence>
<feature type="compositionally biased region" description="Acidic residues" evidence="6">
    <location>
        <begin position="488"/>
        <end position="513"/>
    </location>
</feature>
<dbReference type="SUPFAM" id="SSF57850">
    <property type="entry name" value="RING/U-box"/>
    <property type="match status" value="1"/>
</dbReference>
<dbReference type="Gene3D" id="3.30.40.10">
    <property type="entry name" value="Zinc/RING finger domain, C3HC4 (zinc finger)"/>
    <property type="match status" value="2"/>
</dbReference>
<dbReference type="SMART" id="SM00504">
    <property type="entry name" value="Ubox"/>
    <property type="match status" value="1"/>
</dbReference>
<feature type="region of interest" description="Disordered" evidence="6">
    <location>
        <begin position="241"/>
        <end position="805"/>
    </location>
</feature>
<feature type="domain" description="TRAF-type" evidence="8">
    <location>
        <begin position="100"/>
        <end position="143"/>
    </location>
</feature>
<dbReference type="InterPro" id="IPR003613">
    <property type="entry name" value="Ubox_domain"/>
</dbReference>
<feature type="compositionally biased region" description="Basic and acidic residues" evidence="6">
    <location>
        <begin position="426"/>
        <end position="437"/>
    </location>
</feature>
<dbReference type="GO" id="GO:0016567">
    <property type="term" value="P:protein ubiquitination"/>
    <property type="evidence" value="ECO:0007669"/>
    <property type="project" value="InterPro"/>
</dbReference>
<dbReference type="SUPFAM" id="SSF49599">
    <property type="entry name" value="TRAF domain-like"/>
    <property type="match status" value="1"/>
</dbReference>
<feature type="compositionally biased region" description="Low complexity" evidence="6">
    <location>
        <begin position="290"/>
        <end position="301"/>
    </location>
</feature>
<name>A0A8K0AF91_BRALA</name>
<feature type="zinc finger region" description="TRAF-type" evidence="4">
    <location>
        <begin position="100"/>
        <end position="143"/>
    </location>
</feature>
<keyword evidence="5" id="KW-0175">Coiled coil</keyword>
<keyword evidence="3 4" id="KW-0862">Zinc</keyword>
<feature type="compositionally biased region" description="Low complexity" evidence="6">
    <location>
        <begin position="741"/>
        <end position="752"/>
    </location>
</feature>
<dbReference type="EMBL" id="OV696694">
    <property type="protein sequence ID" value="CAH1274431.1"/>
    <property type="molecule type" value="Genomic_DNA"/>
</dbReference>
<dbReference type="PROSITE" id="PS50089">
    <property type="entry name" value="ZF_RING_2"/>
    <property type="match status" value="1"/>
</dbReference>
<keyword evidence="2 4" id="KW-0863">Zinc-finger</keyword>
<evidence type="ECO:0000256" key="1">
    <source>
        <dbReference type="ARBA" id="ARBA00022723"/>
    </source>
</evidence>
<evidence type="ECO:0000256" key="5">
    <source>
        <dbReference type="SAM" id="Coils"/>
    </source>
</evidence>
<feature type="compositionally biased region" description="Polar residues" evidence="6">
    <location>
        <begin position="564"/>
        <end position="585"/>
    </location>
</feature>
<dbReference type="InterPro" id="IPR001841">
    <property type="entry name" value="Znf_RING"/>
</dbReference>
<evidence type="ECO:0000256" key="6">
    <source>
        <dbReference type="SAM" id="MobiDB-lite"/>
    </source>
</evidence>
<keyword evidence="10" id="KW-1185">Reference proteome</keyword>
<gene>
    <name evidence="9" type="primary">RNF151</name>
    <name evidence="9" type="ORF">BLAG_LOCUS25452</name>
</gene>
<feature type="compositionally biased region" description="Polar residues" evidence="6">
    <location>
        <begin position="638"/>
        <end position="679"/>
    </location>
</feature>
<feature type="compositionally biased region" description="Polar residues" evidence="6">
    <location>
        <begin position="694"/>
        <end position="711"/>
    </location>
</feature>
<feature type="compositionally biased region" description="Polar residues" evidence="6">
    <location>
        <begin position="462"/>
        <end position="476"/>
    </location>
</feature>
<dbReference type="OrthoDB" id="10046753at2759"/>
<dbReference type="PROSITE" id="PS00518">
    <property type="entry name" value="ZF_RING_1"/>
    <property type="match status" value="1"/>
</dbReference>
<dbReference type="PROSITE" id="PS50145">
    <property type="entry name" value="ZF_TRAF"/>
    <property type="match status" value="1"/>
</dbReference>
<evidence type="ECO:0000256" key="4">
    <source>
        <dbReference type="PROSITE-ProRule" id="PRU00207"/>
    </source>
</evidence>
<dbReference type="Proteomes" id="UP000838412">
    <property type="component" value="Chromosome 9"/>
</dbReference>
<feature type="compositionally biased region" description="Basic residues" evidence="6">
    <location>
        <begin position="795"/>
        <end position="805"/>
    </location>
</feature>
<dbReference type="AlphaFoldDB" id="A0A8K0AF91"/>
<dbReference type="InterPro" id="IPR013083">
    <property type="entry name" value="Znf_RING/FYVE/PHD"/>
</dbReference>
<feature type="compositionally biased region" description="Basic residues" evidence="6">
    <location>
        <begin position="760"/>
        <end position="771"/>
    </location>
</feature>
<reference evidence="9" key="1">
    <citation type="submission" date="2022-01" db="EMBL/GenBank/DDBJ databases">
        <authorList>
            <person name="Braso-Vives M."/>
        </authorList>
    </citation>
    <scope>NUCLEOTIDE SEQUENCE</scope>
</reference>
<feature type="compositionally biased region" description="Low complexity" evidence="6">
    <location>
        <begin position="610"/>
        <end position="629"/>
    </location>
</feature>
<keyword evidence="1 4" id="KW-0479">Metal-binding</keyword>
<accession>A0A8K0AF91</accession>
<feature type="coiled-coil region" evidence="5">
    <location>
        <begin position="158"/>
        <end position="192"/>
    </location>
</feature>
<feature type="compositionally biased region" description="Acidic residues" evidence="6">
    <location>
        <begin position="533"/>
        <end position="545"/>
    </location>
</feature>
<evidence type="ECO:0000313" key="9">
    <source>
        <dbReference type="EMBL" id="CAH1274431.1"/>
    </source>
</evidence>
<protein>
    <submittedName>
        <fullName evidence="9">RNF151 protein</fullName>
    </submittedName>
</protein>
<dbReference type="SMART" id="SM00184">
    <property type="entry name" value="RING"/>
    <property type="match status" value="1"/>
</dbReference>
<proteinExistence type="predicted"/>
<feature type="compositionally biased region" description="Polar residues" evidence="6">
    <location>
        <begin position="438"/>
        <end position="449"/>
    </location>
</feature>
<dbReference type="PANTHER" id="PTHR10131:SF157">
    <property type="entry name" value="RECEPTOR-ASSOCIATED FACTOR, PUTATIVE-RELATED"/>
    <property type="match status" value="1"/>
</dbReference>
<dbReference type="InterPro" id="IPR001293">
    <property type="entry name" value="Znf_TRAF"/>
</dbReference>
<dbReference type="InterPro" id="IPR017907">
    <property type="entry name" value="Znf_RING_CS"/>
</dbReference>
<feature type="domain" description="RING-type" evidence="7">
    <location>
        <begin position="19"/>
        <end position="57"/>
    </location>
</feature>
<sequence length="805" mass="88935">MGKFELEMFDPPPDQEFICSICRCVMEDPQECPCGHVFCKECIQQWLRSHSNCPNCRKQCYQVKPVLPMVRNLINHLTIRCENHEAGCDKKVQLEYYDNHKKVCDYASVPCPNEGCDLHVLRINMDKHNSVCDFHRDTCVKGCGISILRKEQKGHSCILELKKKLEEQEQEKRSLKQKNEELQAKVDNLKFLCWRSRNYLKKNVHPEAPRTVHNLCIDLENATGLAPDNTEGHRDAAIPQAAPVQRDEGESSHEGIPLPAMDMPQGTPSSYQPSPDSSPLRAIDFPEGTPSSYQPSPDSSPLRAIDFPDGTPSSYQPSPESSPLRAIDFPDGTPSSYQPSPDRDAGSSPSQYQPSPAREVHTSMFVWSSPSQYQPSPDRDVGSSPSQYQPSPDRVEEGGEGNGDTVEDNDEAVEGGQAQPPVEPRNSTEETEQHNQGRDSTQANSNADNGSRDDESAVESDSIMSDSEVELSNHTANLRYLVSSDSDPTWDEDSPNISDSEGEESDTDNSMPEDDIRLSMNVAQRAEGTVLVEESEEMGDDEDGSTAETIESDVLGHLSDVEQGRTQQGTSQEGFSRSQRPNRNRSAGDLVRVRGTPLVVRNSRNRQRGQRSQGSRASQRQGQGNTRGRGASRPRQGSARSVCSFTTQTVAQARSRHSNTTPPVITIGSSDGNQSPNQRADTRASRTHREGGASRQQRGSVQRTQRNQSASRDVVEINIHGAEEVTARESRRRRGARALRRVAAAQGRSAAAQRRDATAQRRRPTAARSTRRSGASSRPLDSGESDSESVPVAPKRPRRHKGGRN</sequence>
<feature type="compositionally biased region" description="Polar residues" evidence="6">
    <location>
        <begin position="365"/>
        <end position="375"/>
    </location>
</feature>
<evidence type="ECO:0000259" key="8">
    <source>
        <dbReference type="PROSITE" id="PS50145"/>
    </source>
</evidence>
<feature type="compositionally biased region" description="Low complexity" evidence="6">
    <location>
        <begin position="312"/>
        <end position="323"/>
    </location>
</feature>
<dbReference type="Pfam" id="PF13639">
    <property type="entry name" value="zf-RING_2"/>
    <property type="match status" value="1"/>
</dbReference>
<organism evidence="9 10">
    <name type="scientific">Branchiostoma lanceolatum</name>
    <name type="common">Common lancelet</name>
    <name type="synonym">Amphioxus lanceolatum</name>
    <dbReference type="NCBI Taxonomy" id="7740"/>
    <lineage>
        <taxon>Eukaryota</taxon>
        <taxon>Metazoa</taxon>
        <taxon>Chordata</taxon>
        <taxon>Cephalochordata</taxon>
        <taxon>Leptocardii</taxon>
        <taxon>Amphioxiformes</taxon>
        <taxon>Branchiostomatidae</taxon>
        <taxon>Branchiostoma</taxon>
    </lineage>
</organism>
<dbReference type="GO" id="GO:0008270">
    <property type="term" value="F:zinc ion binding"/>
    <property type="evidence" value="ECO:0007669"/>
    <property type="project" value="UniProtKB-KW"/>
</dbReference>
<dbReference type="GO" id="GO:0004842">
    <property type="term" value="F:ubiquitin-protein transferase activity"/>
    <property type="evidence" value="ECO:0007669"/>
    <property type="project" value="InterPro"/>
</dbReference>
<feature type="compositionally biased region" description="Low complexity" evidence="6">
    <location>
        <begin position="268"/>
        <end position="279"/>
    </location>
</feature>
<feature type="compositionally biased region" description="Basic residues" evidence="6">
    <location>
        <begin position="730"/>
        <end position="740"/>
    </location>
</feature>
<feature type="compositionally biased region" description="Basic and acidic residues" evidence="6">
    <location>
        <begin position="680"/>
        <end position="692"/>
    </location>
</feature>
<evidence type="ECO:0000256" key="3">
    <source>
        <dbReference type="ARBA" id="ARBA00022833"/>
    </source>
</evidence>
<dbReference type="PANTHER" id="PTHR10131">
    <property type="entry name" value="TNF RECEPTOR ASSOCIATED FACTOR"/>
    <property type="match status" value="1"/>
</dbReference>
<dbReference type="GO" id="GO:0043122">
    <property type="term" value="P:regulation of canonical NF-kappaB signal transduction"/>
    <property type="evidence" value="ECO:0007669"/>
    <property type="project" value="TreeGrafter"/>
</dbReference>
<evidence type="ECO:0000313" key="10">
    <source>
        <dbReference type="Proteomes" id="UP000838412"/>
    </source>
</evidence>